<evidence type="ECO:0000313" key="2">
    <source>
        <dbReference type="EMBL" id="KAF9507613.1"/>
    </source>
</evidence>
<proteinExistence type="predicted"/>
<evidence type="ECO:0000256" key="1">
    <source>
        <dbReference type="SAM" id="MobiDB-lite"/>
    </source>
</evidence>
<name>A0A9P6AKV3_9AGAM</name>
<organism evidence="2 3">
    <name type="scientific">Hydnum rufescens UP504</name>
    <dbReference type="NCBI Taxonomy" id="1448309"/>
    <lineage>
        <taxon>Eukaryota</taxon>
        <taxon>Fungi</taxon>
        <taxon>Dikarya</taxon>
        <taxon>Basidiomycota</taxon>
        <taxon>Agaricomycotina</taxon>
        <taxon>Agaricomycetes</taxon>
        <taxon>Cantharellales</taxon>
        <taxon>Hydnaceae</taxon>
        <taxon>Hydnum</taxon>
    </lineage>
</organism>
<keyword evidence="3" id="KW-1185">Reference proteome</keyword>
<protein>
    <submittedName>
        <fullName evidence="2">Uncharacterized protein</fullName>
    </submittedName>
</protein>
<feature type="region of interest" description="Disordered" evidence="1">
    <location>
        <begin position="69"/>
        <end position="95"/>
    </location>
</feature>
<dbReference type="AlphaFoldDB" id="A0A9P6AKV3"/>
<dbReference type="EMBL" id="MU129076">
    <property type="protein sequence ID" value="KAF9507613.1"/>
    <property type="molecule type" value="Genomic_DNA"/>
</dbReference>
<feature type="region of interest" description="Disordered" evidence="1">
    <location>
        <begin position="196"/>
        <end position="219"/>
    </location>
</feature>
<reference evidence="2" key="1">
    <citation type="journal article" date="2020" name="Nat. Commun.">
        <title>Large-scale genome sequencing of mycorrhizal fungi provides insights into the early evolution of symbiotic traits.</title>
        <authorList>
            <person name="Miyauchi S."/>
            <person name="Kiss E."/>
            <person name="Kuo A."/>
            <person name="Drula E."/>
            <person name="Kohler A."/>
            <person name="Sanchez-Garcia M."/>
            <person name="Morin E."/>
            <person name="Andreopoulos B."/>
            <person name="Barry K.W."/>
            <person name="Bonito G."/>
            <person name="Buee M."/>
            <person name="Carver A."/>
            <person name="Chen C."/>
            <person name="Cichocki N."/>
            <person name="Clum A."/>
            <person name="Culley D."/>
            <person name="Crous P.W."/>
            <person name="Fauchery L."/>
            <person name="Girlanda M."/>
            <person name="Hayes R.D."/>
            <person name="Keri Z."/>
            <person name="LaButti K."/>
            <person name="Lipzen A."/>
            <person name="Lombard V."/>
            <person name="Magnuson J."/>
            <person name="Maillard F."/>
            <person name="Murat C."/>
            <person name="Nolan M."/>
            <person name="Ohm R.A."/>
            <person name="Pangilinan J."/>
            <person name="Pereira M.F."/>
            <person name="Perotto S."/>
            <person name="Peter M."/>
            <person name="Pfister S."/>
            <person name="Riley R."/>
            <person name="Sitrit Y."/>
            <person name="Stielow J.B."/>
            <person name="Szollosi G."/>
            <person name="Zifcakova L."/>
            <person name="Stursova M."/>
            <person name="Spatafora J.W."/>
            <person name="Tedersoo L."/>
            <person name="Vaario L.M."/>
            <person name="Yamada A."/>
            <person name="Yan M."/>
            <person name="Wang P."/>
            <person name="Xu J."/>
            <person name="Bruns T."/>
            <person name="Baldrian P."/>
            <person name="Vilgalys R."/>
            <person name="Dunand C."/>
            <person name="Henrissat B."/>
            <person name="Grigoriev I.V."/>
            <person name="Hibbett D."/>
            <person name="Nagy L.G."/>
            <person name="Martin F.M."/>
        </authorList>
    </citation>
    <scope>NUCLEOTIDE SEQUENCE</scope>
    <source>
        <strain evidence="2">UP504</strain>
    </source>
</reference>
<evidence type="ECO:0000313" key="3">
    <source>
        <dbReference type="Proteomes" id="UP000886523"/>
    </source>
</evidence>
<comment type="caution">
    <text evidence="2">The sequence shown here is derived from an EMBL/GenBank/DDBJ whole genome shotgun (WGS) entry which is preliminary data.</text>
</comment>
<gene>
    <name evidence="2" type="ORF">BS47DRAFT_1398470</name>
</gene>
<dbReference type="Proteomes" id="UP000886523">
    <property type="component" value="Unassembled WGS sequence"/>
</dbReference>
<sequence>MARFDARLLYPSASRDSPSVSASVSPVAHVGWEDLPSDAEDTFFLSPLEIENLRIEQRRRDMERNREERMRMISSQEQEPRSEADAWGGSDEEPDSTQITLMRRTALQFQASPNSTRLEMRILANYGSDPRFAFLRGRWKRAWDRTKASAISSMSKSSGNALEALTEYGESHMNSDSEQGDVSLINEEPIAVAVDTEEKEKMQRRERLREWSNKRRKIQ</sequence>
<dbReference type="OrthoDB" id="2552978at2759"/>
<feature type="compositionally biased region" description="Basic and acidic residues" evidence="1">
    <location>
        <begin position="196"/>
        <end position="213"/>
    </location>
</feature>
<accession>A0A9P6AKV3</accession>